<evidence type="ECO:0000256" key="1">
    <source>
        <dbReference type="SAM" id="SignalP"/>
    </source>
</evidence>
<proteinExistence type="predicted"/>
<gene>
    <name evidence="2" type="ORF">ACFPOC_05545</name>
</gene>
<organism evidence="2 3">
    <name type="scientific">Rubellimicrobium aerolatum</name>
    <dbReference type="NCBI Taxonomy" id="490979"/>
    <lineage>
        <taxon>Bacteria</taxon>
        <taxon>Pseudomonadati</taxon>
        <taxon>Pseudomonadota</taxon>
        <taxon>Alphaproteobacteria</taxon>
        <taxon>Rhodobacterales</taxon>
        <taxon>Roseobacteraceae</taxon>
        <taxon>Rubellimicrobium</taxon>
    </lineage>
</organism>
<evidence type="ECO:0000313" key="3">
    <source>
        <dbReference type="Proteomes" id="UP001596056"/>
    </source>
</evidence>
<dbReference type="Proteomes" id="UP001596056">
    <property type="component" value="Unassembled WGS sequence"/>
</dbReference>
<protein>
    <submittedName>
        <fullName evidence="2">Uncharacterized protein</fullName>
    </submittedName>
</protein>
<feature type="signal peptide" evidence="1">
    <location>
        <begin position="1"/>
        <end position="20"/>
    </location>
</feature>
<accession>A0ABW0SAC6</accession>
<keyword evidence="1" id="KW-0732">Signal</keyword>
<evidence type="ECO:0000313" key="2">
    <source>
        <dbReference type="EMBL" id="MFC5565883.1"/>
    </source>
</evidence>
<dbReference type="RefSeq" id="WP_209838689.1">
    <property type="nucleotide sequence ID" value="NZ_JAGGJP010000003.1"/>
</dbReference>
<sequence length="95" mass="10649">MKVPALTLLAALALACSARAQEPCFADYKASRDNPLELQYGVAEIRGDCSPREAERELRPRLAADDWQLLEVISTFGEAGLEQRRESAGEYFLRY</sequence>
<feature type="chain" id="PRO_5046046220" evidence="1">
    <location>
        <begin position="21"/>
        <end position="95"/>
    </location>
</feature>
<dbReference type="EMBL" id="JBHSNA010000003">
    <property type="protein sequence ID" value="MFC5565883.1"/>
    <property type="molecule type" value="Genomic_DNA"/>
</dbReference>
<name>A0ABW0SAC6_9RHOB</name>
<keyword evidence="3" id="KW-1185">Reference proteome</keyword>
<comment type="caution">
    <text evidence="2">The sequence shown here is derived from an EMBL/GenBank/DDBJ whole genome shotgun (WGS) entry which is preliminary data.</text>
</comment>
<reference evidence="3" key="1">
    <citation type="journal article" date="2019" name="Int. J. Syst. Evol. Microbiol.">
        <title>The Global Catalogue of Microorganisms (GCM) 10K type strain sequencing project: providing services to taxonomists for standard genome sequencing and annotation.</title>
        <authorList>
            <consortium name="The Broad Institute Genomics Platform"/>
            <consortium name="The Broad Institute Genome Sequencing Center for Infectious Disease"/>
            <person name="Wu L."/>
            <person name="Ma J."/>
        </authorList>
    </citation>
    <scope>NUCLEOTIDE SEQUENCE [LARGE SCALE GENOMIC DNA]</scope>
    <source>
        <strain evidence="3">KACC 11588</strain>
    </source>
</reference>
<dbReference type="PROSITE" id="PS51257">
    <property type="entry name" value="PROKAR_LIPOPROTEIN"/>
    <property type="match status" value="1"/>
</dbReference>